<dbReference type="EMBL" id="CYSR01000021">
    <property type="protein sequence ID" value="CUH99706.1"/>
    <property type="molecule type" value="Genomic_DNA"/>
</dbReference>
<feature type="domain" description="SPFH" evidence="2">
    <location>
        <begin position="26"/>
        <end position="236"/>
    </location>
</feature>
<organism evidence="4 5">
    <name type="scientific">Leisingera aquaemixtae</name>
    <dbReference type="NCBI Taxonomy" id="1396826"/>
    <lineage>
        <taxon>Bacteria</taxon>
        <taxon>Pseudomonadati</taxon>
        <taxon>Pseudomonadota</taxon>
        <taxon>Alphaproteobacteria</taxon>
        <taxon>Rhodobacterales</taxon>
        <taxon>Roseobacteraceae</taxon>
        <taxon>Leisingera</taxon>
    </lineage>
</organism>
<sequence length="395" mass="42605">MGIFDFLKGEFIDVIHWVDDTHDTMVWRFEREGHAIKYGAKLTVREGQAAVFVHEGQLADVFTPGLYLLETNNMPVMTTLQHWDHGFQSPFKSEIYFVDTTRFSDLKWGTKNPIICRDPEFGPVRLRAYGTYTIKVADPARFLSEIVGTDGEFTMDEISYQIRNIIVQEFSRVIAGSGIPVLDMAANTADLGKLVAAEISGTLAEYGLMMPELYIENISLPPAVEEALDKRTQMGVLGDLGRYTQFSAAEAMTAAARTPNSGMGAGMGMGMGMAMAQQMGQALQGGAPSQAAGQPAGPWGARPAPAAPQASAPAAPPPPPVEHVWHIAADGQTSGPFSKARMGRMAQDGSLTRDTHVWTPGQDGWKRAGDVMELAQLFTILPPPPPPPPPAPPAG</sequence>
<feature type="region of interest" description="Disordered" evidence="1">
    <location>
        <begin position="280"/>
        <end position="323"/>
    </location>
</feature>
<accession>A0A0N7M4I2</accession>
<dbReference type="SUPFAM" id="SSF117892">
    <property type="entry name" value="Band 7/SPFH domain"/>
    <property type="match status" value="1"/>
</dbReference>
<evidence type="ECO:0000259" key="3">
    <source>
        <dbReference type="Pfam" id="PF14237"/>
    </source>
</evidence>
<name>A0A0N7M4I2_9RHOB</name>
<dbReference type="Pfam" id="PF14237">
    <property type="entry name" value="GYF_2"/>
    <property type="match status" value="1"/>
</dbReference>
<dbReference type="AlphaFoldDB" id="A0A0N7M4I2"/>
<dbReference type="InterPro" id="IPR025640">
    <property type="entry name" value="GYF_2"/>
</dbReference>
<dbReference type="PANTHER" id="PTHR37826:SF2">
    <property type="entry name" value="ZINC-RIBBON DOMAIN-CONTAINING PROTEIN"/>
    <property type="match status" value="1"/>
</dbReference>
<gene>
    <name evidence="4" type="ORF">PHA8399_01829</name>
</gene>
<evidence type="ECO:0000259" key="2">
    <source>
        <dbReference type="Pfam" id="PF13421"/>
    </source>
</evidence>
<evidence type="ECO:0000313" key="5">
    <source>
        <dbReference type="Proteomes" id="UP000051326"/>
    </source>
</evidence>
<evidence type="ECO:0000256" key="1">
    <source>
        <dbReference type="SAM" id="MobiDB-lite"/>
    </source>
</evidence>
<dbReference type="PANTHER" id="PTHR37826">
    <property type="entry name" value="FLOTILLIN BAND_7_5 DOMAIN PROTEIN"/>
    <property type="match status" value="1"/>
</dbReference>
<dbReference type="Pfam" id="PF13421">
    <property type="entry name" value="Band_7_1"/>
    <property type="match status" value="1"/>
</dbReference>
<reference evidence="4 5" key="1">
    <citation type="submission" date="2015-09" db="EMBL/GenBank/DDBJ databases">
        <authorList>
            <consortium name="Swine Surveillance"/>
        </authorList>
    </citation>
    <scope>NUCLEOTIDE SEQUENCE [LARGE SCALE GENOMIC DNA]</scope>
    <source>
        <strain evidence="4 5">CECT 8399</strain>
    </source>
</reference>
<dbReference type="STRING" id="1396826.PHA8399_01829"/>
<dbReference type="InterPro" id="IPR033880">
    <property type="entry name" value="SPFH_YdjI"/>
</dbReference>
<feature type="domain" description="GYF" evidence="3">
    <location>
        <begin position="325"/>
        <end position="374"/>
    </location>
</feature>
<dbReference type="Proteomes" id="UP000051326">
    <property type="component" value="Unassembled WGS sequence"/>
</dbReference>
<dbReference type="Gene3D" id="3.30.479.30">
    <property type="entry name" value="Band 7 domain"/>
    <property type="match status" value="1"/>
</dbReference>
<dbReference type="InterPro" id="IPR036013">
    <property type="entry name" value="Band_7/SPFH_dom_sf"/>
</dbReference>
<feature type="compositionally biased region" description="Low complexity" evidence="1">
    <location>
        <begin position="280"/>
        <end position="313"/>
    </location>
</feature>
<protein>
    <submittedName>
        <fullName evidence="4">Putative virion core protein (Lumpy skin disease virus)</fullName>
    </submittedName>
</protein>
<dbReference type="CDD" id="cd03408">
    <property type="entry name" value="SPFH_like_u1"/>
    <property type="match status" value="1"/>
</dbReference>
<evidence type="ECO:0000313" key="4">
    <source>
        <dbReference type="EMBL" id="CUH99706.1"/>
    </source>
</evidence>
<proteinExistence type="predicted"/>
<dbReference type="RefSeq" id="WP_058285837.1">
    <property type="nucleotide sequence ID" value="NZ_CYSR01000021.1"/>
</dbReference>